<dbReference type="RefSeq" id="WP_343814685.1">
    <property type="nucleotide sequence ID" value="NZ_BAAAFA010000001.1"/>
</dbReference>
<dbReference type="Proteomes" id="UP001500021">
    <property type="component" value="Unassembled WGS sequence"/>
</dbReference>
<organism evidence="1 2">
    <name type="scientific">Colwellia asteriadis</name>
    <dbReference type="NCBI Taxonomy" id="517723"/>
    <lineage>
        <taxon>Bacteria</taxon>
        <taxon>Pseudomonadati</taxon>
        <taxon>Pseudomonadota</taxon>
        <taxon>Gammaproteobacteria</taxon>
        <taxon>Alteromonadales</taxon>
        <taxon>Colwelliaceae</taxon>
        <taxon>Colwellia</taxon>
    </lineage>
</organism>
<comment type="caution">
    <text evidence="1">The sequence shown here is derived from an EMBL/GenBank/DDBJ whole genome shotgun (WGS) entry which is preliminary data.</text>
</comment>
<evidence type="ECO:0000313" key="2">
    <source>
        <dbReference type="Proteomes" id="UP001500021"/>
    </source>
</evidence>
<dbReference type="Gene3D" id="1.10.287.470">
    <property type="entry name" value="Helix hairpin bin"/>
    <property type="match status" value="1"/>
</dbReference>
<dbReference type="Gene3D" id="2.40.30.170">
    <property type="match status" value="1"/>
</dbReference>
<dbReference type="SUPFAM" id="SSF111369">
    <property type="entry name" value="HlyD-like secretion proteins"/>
    <property type="match status" value="1"/>
</dbReference>
<gene>
    <name evidence="1" type="ORF">GCM10009111_05460</name>
</gene>
<dbReference type="EMBL" id="BAAAFA010000001">
    <property type="protein sequence ID" value="GAA0812053.1"/>
    <property type="molecule type" value="Genomic_DNA"/>
</dbReference>
<dbReference type="PANTHER" id="PTHR30469:SF15">
    <property type="entry name" value="HLYD FAMILY OF SECRETION PROTEINS"/>
    <property type="match status" value="1"/>
</dbReference>
<proteinExistence type="predicted"/>
<sequence length="261" mass="28223">MLQVDAERTLAKSGIISGIHAKRNELHAKQLNKQVQLEKHKLAKIADVHREALLIQDDLINQAQEEFEVAKQMVEQLSVKAGMKGVIQRSSLHLGQSVSAGTELALIGSLSPLIAEIKVPQMQAHIVAAGMKAKINTVNGQILGYVVRVDPVINEGAVQVDIQLNEGVYVGVKPMQLVDATILAQVQKGVHYIKTPTGISEHSSARLFKLTEDDIATRVEVTFGKVSGQLIQVLSGLKAGDKIISSQLDIDPETQQVKLGS</sequence>
<reference evidence="1 2" key="1">
    <citation type="journal article" date="2019" name="Int. J. Syst. Evol. Microbiol.">
        <title>The Global Catalogue of Microorganisms (GCM) 10K type strain sequencing project: providing services to taxonomists for standard genome sequencing and annotation.</title>
        <authorList>
            <consortium name="The Broad Institute Genomics Platform"/>
            <consortium name="The Broad Institute Genome Sequencing Center for Infectious Disease"/>
            <person name="Wu L."/>
            <person name="Ma J."/>
        </authorList>
    </citation>
    <scope>NUCLEOTIDE SEQUENCE [LARGE SCALE GENOMIC DNA]</scope>
    <source>
        <strain evidence="1 2">JCM 15608</strain>
    </source>
</reference>
<protein>
    <submittedName>
        <fullName evidence="1">Uncharacterized protein</fullName>
    </submittedName>
</protein>
<evidence type="ECO:0000313" key="1">
    <source>
        <dbReference type="EMBL" id="GAA0812053.1"/>
    </source>
</evidence>
<dbReference type="PANTHER" id="PTHR30469">
    <property type="entry name" value="MULTIDRUG RESISTANCE PROTEIN MDTA"/>
    <property type="match status" value="1"/>
</dbReference>
<keyword evidence="2" id="KW-1185">Reference proteome</keyword>
<dbReference type="Gene3D" id="2.40.420.20">
    <property type="match status" value="1"/>
</dbReference>
<name>A0ABN1L3X4_9GAMM</name>
<accession>A0ABN1L3X4</accession>
<dbReference type="Gene3D" id="2.40.50.100">
    <property type="match status" value="1"/>
</dbReference>